<dbReference type="CDD" id="cd00211">
    <property type="entry name" value="PTS_IIA_fru"/>
    <property type="match status" value="1"/>
</dbReference>
<dbReference type="InterPro" id="IPR051541">
    <property type="entry name" value="PTS_SugarTrans_NitroReg"/>
</dbReference>
<proteinExistence type="predicted"/>
<dbReference type="EMBL" id="LT634362">
    <property type="protein sequence ID" value="SFZ88765.1"/>
    <property type="molecule type" value="Genomic_DNA"/>
</dbReference>
<dbReference type="PANTHER" id="PTHR47738:SF3">
    <property type="entry name" value="PHOSPHOTRANSFERASE SYSTEM MANNITOL_FRUCTOSE-SPECIFIC IIA DOMAIN CONTAINING PROTEIN"/>
    <property type="match status" value="1"/>
</dbReference>
<sequence length="154" mass="17609">MLIDEKMFNHNILFFKQEVPNRVEALNILADRLLKNDIVTDSILDAILRREQQYPTGLQLNNGMGVAIPHTDANKVKHNQIGFMSLKHPVIFRQMGSDSEEVSVNMIFILCLKSSHNQLELLQKLMALFNDSNFISLLDNCTDQSSFFKLIESS</sequence>
<evidence type="ECO:0000313" key="2">
    <source>
        <dbReference type="EMBL" id="SFZ88765.1"/>
    </source>
</evidence>
<dbReference type="Gene3D" id="3.40.930.10">
    <property type="entry name" value="Mannitol-specific EII, Chain A"/>
    <property type="match status" value="1"/>
</dbReference>
<dbReference type="AlphaFoldDB" id="A0A1K2I8T2"/>
<protein>
    <submittedName>
        <fullName evidence="2">PTS system, galactitol-specific IIA component</fullName>
    </submittedName>
</protein>
<accession>A0A1K2I8T2</accession>
<reference evidence="2" key="1">
    <citation type="submission" date="2016-11" db="EMBL/GenBank/DDBJ databases">
        <authorList>
            <person name="Jaros S."/>
            <person name="Januszkiewicz K."/>
            <person name="Wedrychowicz H."/>
        </authorList>
    </citation>
    <scope>NUCLEOTIDE SEQUENCE</scope>
    <source>
        <strain evidence="2">ACA-DC 565</strain>
    </source>
</reference>
<organism evidence="2">
    <name type="scientific">Loigolactobacillus rennini</name>
    <dbReference type="NCBI Taxonomy" id="238013"/>
    <lineage>
        <taxon>Bacteria</taxon>
        <taxon>Bacillati</taxon>
        <taxon>Bacillota</taxon>
        <taxon>Bacilli</taxon>
        <taxon>Lactobacillales</taxon>
        <taxon>Lactobacillaceae</taxon>
        <taxon>Loigolactobacillus</taxon>
    </lineage>
</organism>
<feature type="domain" description="PTS EIIA type-2" evidence="1">
    <location>
        <begin position="6"/>
        <end position="154"/>
    </location>
</feature>
<dbReference type="InterPro" id="IPR002178">
    <property type="entry name" value="PTS_EIIA_type-2_dom"/>
</dbReference>
<dbReference type="PROSITE" id="PS51094">
    <property type="entry name" value="PTS_EIIA_TYPE_2"/>
    <property type="match status" value="1"/>
</dbReference>
<evidence type="ECO:0000259" key="1">
    <source>
        <dbReference type="PROSITE" id="PS51094"/>
    </source>
</evidence>
<dbReference type="InterPro" id="IPR016152">
    <property type="entry name" value="PTrfase/Anion_transptr"/>
</dbReference>
<dbReference type="PANTHER" id="PTHR47738">
    <property type="entry name" value="PTS SYSTEM FRUCTOSE-LIKE EIIA COMPONENT-RELATED"/>
    <property type="match status" value="1"/>
</dbReference>
<name>A0A1K2I8T2_9LACO</name>
<gene>
    <name evidence="2" type="ORF">LREN565_1878</name>
</gene>
<dbReference type="SUPFAM" id="SSF55804">
    <property type="entry name" value="Phoshotransferase/anion transport protein"/>
    <property type="match status" value="1"/>
</dbReference>
<dbReference type="Pfam" id="PF00359">
    <property type="entry name" value="PTS_EIIA_2"/>
    <property type="match status" value="1"/>
</dbReference>